<organism evidence="2 3">
    <name type="scientific">Siccirubricoccus soli</name>
    <dbReference type="NCBI Taxonomy" id="2899147"/>
    <lineage>
        <taxon>Bacteria</taxon>
        <taxon>Pseudomonadati</taxon>
        <taxon>Pseudomonadota</taxon>
        <taxon>Alphaproteobacteria</taxon>
        <taxon>Acetobacterales</taxon>
        <taxon>Roseomonadaceae</taxon>
        <taxon>Siccirubricoccus</taxon>
    </lineage>
</organism>
<dbReference type="RefSeq" id="WP_252952470.1">
    <property type="nucleotide sequence ID" value="NZ_JAFIRR010000037.1"/>
</dbReference>
<evidence type="ECO:0000313" key="3">
    <source>
        <dbReference type="Proteomes" id="UP001523392"/>
    </source>
</evidence>
<feature type="domain" description="DUF3291" evidence="1">
    <location>
        <begin position="7"/>
        <end position="159"/>
    </location>
</feature>
<reference evidence="2 3" key="1">
    <citation type="submission" date="2021-12" db="EMBL/GenBank/DDBJ databases">
        <title>Siccirubricoccus leaddurans sp. nov., a high concentration Zn2+ tolerance bacterium.</title>
        <authorList>
            <person name="Cao Y."/>
        </authorList>
    </citation>
    <scope>NUCLEOTIDE SEQUENCE [LARGE SCALE GENOMIC DNA]</scope>
    <source>
        <strain evidence="2 3">KC 17139</strain>
    </source>
</reference>
<dbReference type="Pfam" id="PF11695">
    <property type="entry name" value="DUF3291"/>
    <property type="match status" value="1"/>
</dbReference>
<gene>
    <name evidence="2" type="ORF">JYK14_06665</name>
</gene>
<evidence type="ECO:0000313" key="2">
    <source>
        <dbReference type="EMBL" id="MCO6415857.1"/>
    </source>
</evidence>
<evidence type="ECO:0000259" key="1">
    <source>
        <dbReference type="Pfam" id="PF11695"/>
    </source>
</evidence>
<accession>A0ABT1D1U1</accession>
<name>A0ABT1D1U1_9PROT</name>
<protein>
    <submittedName>
        <fullName evidence="2">DUF3291 domain-containing protein</fullName>
    </submittedName>
</protein>
<dbReference type="EMBL" id="JAFIRR010000037">
    <property type="protein sequence ID" value="MCO6415857.1"/>
    <property type="molecule type" value="Genomic_DNA"/>
</dbReference>
<comment type="caution">
    <text evidence="2">The sequence shown here is derived from an EMBL/GenBank/DDBJ whole genome shotgun (WGS) entry which is preliminary data.</text>
</comment>
<proteinExistence type="predicted"/>
<dbReference type="Proteomes" id="UP001523392">
    <property type="component" value="Unassembled WGS sequence"/>
</dbReference>
<dbReference type="InterPro" id="IPR021708">
    <property type="entry name" value="DUF3291"/>
</dbReference>
<keyword evidence="3" id="KW-1185">Reference proteome</keyword>
<sequence length="182" mass="20022">MPRVSFYTFAVGKGALDSEVMSGFVAMIPSVFGEAEGSGGFLGRAVLPDRTRPPFGQDFGPWGVFGVPRFYDGGTEPGQVTVASTLSLWRDIEAVRCFAYGGLHKAALAKRGEWFRRPEWPTYVMWWVADEETPTWAEASRKLEALHDLGPTLSAFNFKIPFDPQGRQLRHASAAAGRVHGI</sequence>